<dbReference type="PANTHER" id="PTHR11361">
    <property type="entry name" value="DNA MISMATCH REPAIR PROTEIN MUTS FAMILY MEMBER"/>
    <property type="match status" value="1"/>
</dbReference>
<evidence type="ECO:0000256" key="6">
    <source>
        <dbReference type="ARBA" id="ARBA00022840"/>
    </source>
</evidence>
<feature type="region of interest" description="Disordered" evidence="15">
    <location>
        <begin position="1"/>
        <end position="156"/>
    </location>
</feature>
<comment type="subcellular location">
    <subcellularLocation>
        <location evidence="1">Nucleus</location>
    </subcellularLocation>
</comment>
<dbReference type="Gene3D" id="1.10.1420.10">
    <property type="match status" value="2"/>
</dbReference>
<name>A0AAD5V513_9APHY</name>
<dbReference type="Pfam" id="PF05192">
    <property type="entry name" value="MutS_III"/>
    <property type="match status" value="1"/>
</dbReference>
<dbReference type="SUPFAM" id="SSF48334">
    <property type="entry name" value="DNA repair protein MutS, domain III"/>
    <property type="match status" value="1"/>
</dbReference>
<evidence type="ECO:0000256" key="8">
    <source>
        <dbReference type="ARBA" id="ARBA00023204"/>
    </source>
</evidence>
<sequence length="1222" mass="135561">MSKGRGSPSKQATISSFFSQDARPLSPLKPITSGQGSTGRLGAGKRNAPHVSTPIDLTIDSDTEESTCEPATKKRKTGPANSTQPSGTRNASGSHSNSGPGSRRPLTQSTIFPISPPPLSAPPVSSQSRDAVAEKYRFNPGSQDPSAGEPVLDNAEDRIRMERREKAKKILLGGQRVFGAEADVPLFLEESDEEAGDNLTNVNVPEHGDGEGSEDEGRDAKFKDMLAIFEAGTSKGKKKAKNPPQAKGKTPRTTGRSKKVEEIGPSGLPYTPLELQVRDLKAKYPGTILMFEVGYKLKFFGDDAPIAAKELGIVAFQHRNFMNAMIPVHRREIHLKKLLSQGYKVGIIEQTETAALKKVGNTRNELFSRELTHLYTAATYVDQLGSVDDVDPVAAPPLMCLVEELRGGMGADERVSISMITISPSTGDVVWDEFEDNHMRTELETRMVHISPSELLLPEEGLSKSTEKILAYFTTYVLQGFLETDGGPKFRFTGKRHSWTDHKIRIERYGKKWTYTNAFSYLSEFYTDKNKGAAGSESFKSGELLAAVSDFPKKVVIALAQAVKYLSAFEVADALLETRFFSKFTERTHMLLNGNTLTNLEIYQNETDFKKKGSLMWILDRTTTRFGARMLKSWVGRPLTDVAILKERTDAIQEIIATTSSKIVILRQLLRKLPDLARGLCRIQYGKVGTTLLLPACFFLSEFISSDYLRCSLRFTSSLFHAVQCTPQELAVLLPAFNKIAQAFELVQKPEEVGFSSAILNDIIYTLPKLREPIKGLLDAISLKKATAGEKDVLWTDIEKFPVLDEVSMAIQAVESELMLELKNLRRTVKKPSLQYSTWMGEEYVIELKKAENREVPVDWILLSATKTVRRYHPPSVKEKLRERAQWKETLAAEANKAFQTFLGEISQNHYGVLRDAVNKLAVADCLLSLALVSMQDGYVRPIFCDDEDTLEIVGGRHPMVEALRNDPFVPNSVCMGYGEPRSKVVTGPNMGGKSSVVRMIALCAIMAQIGSYVPAEAMRVSMLDGILTRMGASDELVRGRSTFMVEMQETSEILHLATRKSLVILDELGRGTSTFDGMAVASATLQHLIQATQCKTLFITHYPQVATDIQRKFPEDVENLHMGFAEDTRIDGRREVTFLYKLSPGLANASFGVECARLAGMPEEILRSASTQSERMKELVESRVKQNKIRKCIELLRETKTSSTTQIETRRLSGKIQALLG</sequence>
<dbReference type="InterPro" id="IPR036678">
    <property type="entry name" value="MutS_con_dom_sf"/>
</dbReference>
<dbReference type="GO" id="GO:0005524">
    <property type="term" value="F:ATP binding"/>
    <property type="evidence" value="ECO:0007669"/>
    <property type="project" value="UniProtKB-KW"/>
</dbReference>
<comment type="caution">
    <text evidence="17">The sequence shown here is derived from an EMBL/GenBank/DDBJ whole genome shotgun (WGS) entry which is preliminary data.</text>
</comment>
<dbReference type="InterPro" id="IPR007860">
    <property type="entry name" value="DNA_mmatch_repair_MutS_con_dom"/>
</dbReference>
<dbReference type="InterPro" id="IPR036187">
    <property type="entry name" value="DNA_mismatch_repair_MutS_sf"/>
</dbReference>
<keyword evidence="6" id="KW-0067">ATP-binding</keyword>
<dbReference type="Pfam" id="PF05190">
    <property type="entry name" value="MutS_IV"/>
    <property type="match status" value="1"/>
</dbReference>
<feature type="region of interest" description="Disordered" evidence="15">
    <location>
        <begin position="197"/>
        <end position="219"/>
    </location>
</feature>
<dbReference type="Pfam" id="PF00488">
    <property type="entry name" value="MutS_V"/>
    <property type="match status" value="1"/>
</dbReference>
<feature type="compositionally biased region" description="Polar residues" evidence="15">
    <location>
        <begin position="8"/>
        <end position="19"/>
    </location>
</feature>
<dbReference type="Gene3D" id="3.40.1170.10">
    <property type="entry name" value="DNA repair protein MutS, domain I"/>
    <property type="match status" value="1"/>
</dbReference>
<dbReference type="EMBL" id="JANAWD010000263">
    <property type="protein sequence ID" value="KAJ3482650.1"/>
    <property type="molecule type" value="Genomic_DNA"/>
</dbReference>
<dbReference type="SMART" id="SM00533">
    <property type="entry name" value="MUTSd"/>
    <property type="match status" value="1"/>
</dbReference>
<dbReference type="InterPro" id="IPR027417">
    <property type="entry name" value="P-loop_NTPase"/>
</dbReference>
<dbReference type="Gene3D" id="3.30.420.110">
    <property type="entry name" value="MutS, connector domain"/>
    <property type="match status" value="1"/>
</dbReference>
<keyword evidence="9" id="KW-0539">Nucleus</keyword>
<feature type="region of interest" description="Disordered" evidence="15">
    <location>
        <begin position="233"/>
        <end position="265"/>
    </location>
</feature>
<dbReference type="InterPro" id="IPR007695">
    <property type="entry name" value="DNA_mismatch_repair_MutS-lik_N"/>
</dbReference>
<protein>
    <recommendedName>
        <fullName evidence="3 13">DNA mismatch repair protein MSH3</fullName>
    </recommendedName>
    <alternativeName>
        <fullName evidence="3 13">DNA mismatch repair protein MSH3</fullName>
    </alternativeName>
    <alternativeName>
        <fullName evidence="12">MutS protein homolog 3</fullName>
    </alternativeName>
</protein>
<dbReference type="FunFam" id="1.10.1420.10:FF:000004">
    <property type="entry name" value="DNA mismatch repair protein Msh3"/>
    <property type="match status" value="1"/>
</dbReference>
<evidence type="ECO:0000256" key="14">
    <source>
        <dbReference type="RuleBase" id="RU003756"/>
    </source>
</evidence>
<proteinExistence type="inferred from homology"/>
<keyword evidence="4 14" id="KW-0547">Nucleotide-binding</keyword>
<dbReference type="FunFam" id="3.40.1170.10:FF:000004">
    <property type="entry name" value="DNA mismatch repair protein"/>
    <property type="match status" value="1"/>
</dbReference>
<accession>A0AAD5V513</accession>
<evidence type="ECO:0000256" key="5">
    <source>
        <dbReference type="ARBA" id="ARBA00022763"/>
    </source>
</evidence>
<dbReference type="InterPro" id="IPR045076">
    <property type="entry name" value="MutS"/>
</dbReference>
<feature type="domain" description="DNA mismatch repair proteins mutS family" evidence="16">
    <location>
        <begin position="1062"/>
        <end position="1078"/>
    </location>
</feature>
<evidence type="ECO:0000256" key="11">
    <source>
        <dbReference type="ARBA" id="ARBA00025902"/>
    </source>
</evidence>
<evidence type="ECO:0000256" key="12">
    <source>
        <dbReference type="ARBA" id="ARBA00029792"/>
    </source>
</evidence>
<dbReference type="Pfam" id="PF05188">
    <property type="entry name" value="MutS_II"/>
    <property type="match status" value="1"/>
</dbReference>
<dbReference type="InterPro" id="IPR016151">
    <property type="entry name" value="DNA_mismatch_repair_MutS_N"/>
</dbReference>
<evidence type="ECO:0000256" key="4">
    <source>
        <dbReference type="ARBA" id="ARBA00022741"/>
    </source>
</evidence>
<evidence type="ECO:0000256" key="1">
    <source>
        <dbReference type="ARBA" id="ARBA00004123"/>
    </source>
</evidence>
<dbReference type="PROSITE" id="PS00486">
    <property type="entry name" value="DNA_MISMATCH_REPAIR_2"/>
    <property type="match status" value="1"/>
</dbReference>
<dbReference type="InterPro" id="IPR007861">
    <property type="entry name" value="DNA_mismatch_repair_MutS_clamp"/>
</dbReference>
<evidence type="ECO:0000256" key="15">
    <source>
        <dbReference type="SAM" id="MobiDB-lite"/>
    </source>
</evidence>
<reference evidence="17" key="1">
    <citation type="submission" date="2022-07" db="EMBL/GenBank/DDBJ databases">
        <title>Genome Sequence of Physisporinus lineatus.</title>
        <authorList>
            <person name="Buettner E."/>
        </authorList>
    </citation>
    <scope>NUCLEOTIDE SEQUENCE</scope>
    <source>
        <strain evidence="17">VT162</strain>
    </source>
</reference>
<dbReference type="SMART" id="SM00534">
    <property type="entry name" value="MUTSac"/>
    <property type="match status" value="1"/>
</dbReference>
<evidence type="ECO:0000313" key="18">
    <source>
        <dbReference type="Proteomes" id="UP001212997"/>
    </source>
</evidence>
<dbReference type="SUPFAM" id="SSF55271">
    <property type="entry name" value="DNA repair protein MutS, domain I"/>
    <property type="match status" value="1"/>
</dbReference>
<dbReference type="GO" id="GO:0006298">
    <property type="term" value="P:mismatch repair"/>
    <property type="evidence" value="ECO:0007669"/>
    <property type="project" value="InterPro"/>
</dbReference>
<comment type="function">
    <text evidence="10">Component of the post-replicative DNA mismatch repair system (MMR). Heterodimerizes with MSH2 to form MutS beta, which binds to DNA mismatches thereby initiating DNA repair. MSH3 provides substrate-binding and substrate specificity to the complex. When bound, the MutS beta heterodimer bends the DNA helix and shields approximately 20 base pairs. Acts mainly to repair insertion-deletion loops (IDLs) from 2 to 13 nucleotides in size, but can also repair base-base and single insertion-deletion mismatches that occur during replication. After mismatch binding, forms a ternary complex with the MutL alpha heterodimer, which is thought to be responsible for directing the downstream MMR events, including strand discrimination, excision, and resynthesis. ATP binding and hydrolysis play a pivotal role in mismatch repair functions.</text>
</comment>
<dbReference type="GO" id="GO:0140664">
    <property type="term" value="F:ATP-dependent DNA damage sensor activity"/>
    <property type="evidence" value="ECO:0007669"/>
    <property type="project" value="InterPro"/>
</dbReference>
<dbReference type="SUPFAM" id="SSF52540">
    <property type="entry name" value="P-loop containing nucleoside triphosphate hydrolases"/>
    <property type="match status" value="1"/>
</dbReference>
<dbReference type="InterPro" id="IPR000432">
    <property type="entry name" value="DNA_mismatch_repair_MutS_C"/>
</dbReference>
<dbReference type="Gene3D" id="3.40.50.300">
    <property type="entry name" value="P-loop containing nucleotide triphosphate hydrolases"/>
    <property type="match status" value="1"/>
</dbReference>
<dbReference type="PANTHER" id="PTHR11361:SF122">
    <property type="entry name" value="DNA MISMATCH REPAIR PROTEIN MSH3"/>
    <property type="match status" value="1"/>
</dbReference>
<evidence type="ECO:0000259" key="16">
    <source>
        <dbReference type="PROSITE" id="PS00486"/>
    </source>
</evidence>
<organism evidence="17 18">
    <name type="scientific">Meripilus lineatus</name>
    <dbReference type="NCBI Taxonomy" id="2056292"/>
    <lineage>
        <taxon>Eukaryota</taxon>
        <taxon>Fungi</taxon>
        <taxon>Dikarya</taxon>
        <taxon>Basidiomycota</taxon>
        <taxon>Agaricomycotina</taxon>
        <taxon>Agaricomycetes</taxon>
        <taxon>Polyporales</taxon>
        <taxon>Meripilaceae</taxon>
        <taxon>Meripilus</taxon>
    </lineage>
</organism>
<evidence type="ECO:0000256" key="2">
    <source>
        <dbReference type="ARBA" id="ARBA00007094"/>
    </source>
</evidence>
<comment type="similarity">
    <text evidence="2">Belongs to the DNA mismatch repair MutS family. MSH3 subfamily.</text>
</comment>
<dbReference type="AlphaFoldDB" id="A0AAD5V513"/>
<keyword evidence="18" id="KW-1185">Reference proteome</keyword>
<evidence type="ECO:0000256" key="7">
    <source>
        <dbReference type="ARBA" id="ARBA00023125"/>
    </source>
</evidence>
<feature type="compositionally biased region" description="Polar residues" evidence="15">
    <location>
        <begin position="79"/>
        <end position="112"/>
    </location>
</feature>
<comment type="subunit">
    <text evidence="11">Heterodimer consisting of MSH2-MSH3 (MutS beta). Forms a ternary complex with MutL alpha (MLH1-PMS1).</text>
</comment>
<evidence type="ECO:0000313" key="17">
    <source>
        <dbReference type="EMBL" id="KAJ3482650.1"/>
    </source>
</evidence>
<dbReference type="GO" id="GO:0006312">
    <property type="term" value="P:mitotic recombination"/>
    <property type="evidence" value="ECO:0007669"/>
    <property type="project" value="TreeGrafter"/>
</dbReference>
<dbReference type="InterPro" id="IPR007696">
    <property type="entry name" value="DNA_mismatch_repair_MutS_core"/>
</dbReference>
<evidence type="ECO:0000256" key="13">
    <source>
        <dbReference type="ARBA" id="ARBA00073774"/>
    </source>
</evidence>
<evidence type="ECO:0000256" key="9">
    <source>
        <dbReference type="ARBA" id="ARBA00023242"/>
    </source>
</evidence>
<keyword evidence="8 14" id="KW-0234">DNA repair</keyword>
<evidence type="ECO:0000256" key="10">
    <source>
        <dbReference type="ARBA" id="ARBA00025373"/>
    </source>
</evidence>
<gene>
    <name evidence="17" type="ORF">NLI96_g6830</name>
</gene>
<evidence type="ECO:0000256" key="3">
    <source>
        <dbReference type="ARBA" id="ARBA00022151"/>
    </source>
</evidence>
<keyword evidence="5 14" id="KW-0227">DNA damage</keyword>
<dbReference type="GO" id="GO:0030983">
    <property type="term" value="F:mismatched DNA binding"/>
    <property type="evidence" value="ECO:0007669"/>
    <property type="project" value="InterPro"/>
</dbReference>
<dbReference type="GO" id="GO:0005634">
    <property type="term" value="C:nucleus"/>
    <property type="evidence" value="ECO:0007669"/>
    <property type="project" value="UniProtKB-SubCell"/>
</dbReference>
<dbReference type="Proteomes" id="UP001212997">
    <property type="component" value="Unassembled WGS sequence"/>
</dbReference>
<dbReference type="Pfam" id="PF01624">
    <property type="entry name" value="MutS_I"/>
    <property type="match status" value="1"/>
</dbReference>
<keyword evidence="7 14" id="KW-0238">DNA-binding</keyword>